<evidence type="ECO:0000256" key="1">
    <source>
        <dbReference type="ARBA" id="ARBA00006464"/>
    </source>
</evidence>
<dbReference type="InterPro" id="IPR003362">
    <property type="entry name" value="Bact_transf"/>
</dbReference>
<organism evidence="5 6">
    <name type="scientific">Micromonospora rhizosphaerae</name>
    <dbReference type="NCBI Taxonomy" id="568872"/>
    <lineage>
        <taxon>Bacteria</taxon>
        <taxon>Bacillati</taxon>
        <taxon>Actinomycetota</taxon>
        <taxon>Actinomycetes</taxon>
        <taxon>Micromonosporales</taxon>
        <taxon>Micromonosporaceae</taxon>
        <taxon>Micromonospora</taxon>
    </lineage>
</organism>
<feature type="transmembrane region" description="Helical" evidence="3">
    <location>
        <begin position="67"/>
        <end position="90"/>
    </location>
</feature>
<sequence>MGAWIFNALLAAAGVFVGGLVTTRAVVGLIEDNAPPQIEVRDRILAHHASRGLVYPPEPRLKRALDVTGALIGLVVTLPLWVVIACLIWLEEPGPILFTKNAVGKGGVTFRQFKFRSMTYEAERHTGPVASPANDPRTLRCGRWLRRWHLDELPELINVLAGTMSLVGPRPLRAVLVDRYLEELPEFADRHTVRPGIACIAQIQQYHISPADRLRKDRVYLRRMSVGFDIWLLWHAVVTTVRGSRPEAESDMTETVPPTPGPGKRISC</sequence>
<evidence type="ECO:0000313" key="6">
    <source>
        <dbReference type="Proteomes" id="UP000199413"/>
    </source>
</evidence>
<keyword evidence="5" id="KW-0808">Transferase</keyword>
<evidence type="ECO:0000313" key="5">
    <source>
        <dbReference type="EMBL" id="SCL30712.1"/>
    </source>
</evidence>
<dbReference type="Proteomes" id="UP000199413">
    <property type="component" value="Unassembled WGS sequence"/>
</dbReference>
<protein>
    <submittedName>
        <fullName evidence="5">Sugar transferase involved in LPS biosynthesis (Colanic, teichoic acid)</fullName>
    </submittedName>
</protein>
<comment type="similarity">
    <text evidence="1">Belongs to the bacterial sugar transferase family.</text>
</comment>
<dbReference type="STRING" id="568872.GA0070624_4129"/>
<name>A0A1C6SMX2_9ACTN</name>
<dbReference type="EMBL" id="FMHV01000002">
    <property type="protein sequence ID" value="SCL30712.1"/>
    <property type="molecule type" value="Genomic_DNA"/>
</dbReference>
<dbReference type="AlphaFoldDB" id="A0A1C6SMX2"/>
<keyword evidence="6" id="KW-1185">Reference proteome</keyword>
<accession>A0A1C6SMX2</accession>
<keyword evidence="3" id="KW-1133">Transmembrane helix</keyword>
<evidence type="ECO:0000256" key="3">
    <source>
        <dbReference type="SAM" id="Phobius"/>
    </source>
</evidence>
<feature type="domain" description="Bacterial sugar transferase" evidence="4">
    <location>
        <begin position="62"/>
        <end position="241"/>
    </location>
</feature>
<dbReference type="GO" id="GO:0016780">
    <property type="term" value="F:phosphotransferase activity, for other substituted phosphate groups"/>
    <property type="evidence" value="ECO:0007669"/>
    <property type="project" value="TreeGrafter"/>
</dbReference>
<dbReference type="PANTHER" id="PTHR30576:SF0">
    <property type="entry name" value="UNDECAPRENYL-PHOSPHATE N-ACETYLGALACTOSAMINYL 1-PHOSPHATE TRANSFERASE-RELATED"/>
    <property type="match status" value="1"/>
</dbReference>
<evidence type="ECO:0000256" key="2">
    <source>
        <dbReference type="SAM" id="MobiDB-lite"/>
    </source>
</evidence>
<keyword evidence="3" id="KW-0472">Membrane</keyword>
<evidence type="ECO:0000259" key="4">
    <source>
        <dbReference type="Pfam" id="PF02397"/>
    </source>
</evidence>
<keyword evidence="3" id="KW-0812">Transmembrane</keyword>
<dbReference type="Pfam" id="PF02397">
    <property type="entry name" value="Bac_transf"/>
    <property type="match status" value="1"/>
</dbReference>
<gene>
    <name evidence="5" type="ORF">GA0070624_4129</name>
</gene>
<dbReference type="PANTHER" id="PTHR30576">
    <property type="entry name" value="COLANIC BIOSYNTHESIS UDP-GLUCOSE LIPID CARRIER TRANSFERASE"/>
    <property type="match status" value="1"/>
</dbReference>
<proteinExistence type="inferred from homology"/>
<feature type="region of interest" description="Disordered" evidence="2">
    <location>
        <begin position="244"/>
        <end position="268"/>
    </location>
</feature>
<reference evidence="6" key="1">
    <citation type="submission" date="2016-06" db="EMBL/GenBank/DDBJ databases">
        <authorList>
            <person name="Varghese N."/>
            <person name="Submissions Spin"/>
        </authorList>
    </citation>
    <scope>NUCLEOTIDE SEQUENCE [LARGE SCALE GENOMIC DNA]</scope>
    <source>
        <strain evidence="6">DSM 45431</strain>
    </source>
</reference>